<organism evidence="2 3">
    <name type="scientific">Hoylesella oralis ATCC 33269</name>
    <dbReference type="NCBI Taxonomy" id="873533"/>
    <lineage>
        <taxon>Bacteria</taxon>
        <taxon>Pseudomonadati</taxon>
        <taxon>Bacteroidota</taxon>
        <taxon>Bacteroidia</taxon>
        <taxon>Bacteroidales</taxon>
        <taxon>Prevotellaceae</taxon>
        <taxon>Hoylesella</taxon>
    </lineage>
</organism>
<dbReference type="HOGENOM" id="CLU_139152_0_0_10"/>
<accession>E7RSC1</accession>
<feature type="chain" id="PRO_5003224509" evidence="1">
    <location>
        <begin position="25"/>
        <end position="160"/>
    </location>
</feature>
<gene>
    <name evidence="2" type="ORF">HMPREF0663_12189</name>
</gene>
<evidence type="ECO:0000313" key="2">
    <source>
        <dbReference type="EMBL" id="EFZ36122.1"/>
    </source>
</evidence>
<dbReference type="AlphaFoldDB" id="E7RSC1"/>
<evidence type="ECO:0000313" key="3">
    <source>
        <dbReference type="Proteomes" id="UP000005580"/>
    </source>
</evidence>
<dbReference type="Proteomes" id="UP000005580">
    <property type="component" value="Unassembled WGS sequence"/>
</dbReference>
<keyword evidence="1" id="KW-0732">Signal</keyword>
<reference evidence="2" key="1">
    <citation type="submission" date="2011-01" db="EMBL/GenBank/DDBJ databases">
        <authorList>
            <person name="Muzny D."/>
            <person name="Qin X."/>
            <person name="Buhay C."/>
            <person name="Dugan-Rocha S."/>
            <person name="Ding Y."/>
            <person name="Chen G."/>
            <person name="Hawes A."/>
            <person name="Holder M."/>
            <person name="Jhangiani S."/>
            <person name="Johnson A."/>
            <person name="Khan Z."/>
            <person name="Li Z."/>
            <person name="Liu W."/>
            <person name="Liu X."/>
            <person name="Perez L."/>
            <person name="Shen H."/>
            <person name="Wang Q."/>
            <person name="Watt J."/>
            <person name="Xi L."/>
            <person name="Xin Y."/>
            <person name="Zhou J."/>
            <person name="Deng J."/>
            <person name="Jiang H."/>
            <person name="Liu Y."/>
            <person name="Qu J."/>
            <person name="Song X.-Z."/>
            <person name="Zhang L."/>
            <person name="Villasana D."/>
            <person name="Johnson A."/>
            <person name="Liu J."/>
            <person name="Liyanage D."/>
            <person name="Lorensuhewa L."/>
            <person name="Robinson T."/>
            <person name="Song A."/>
            <person name="Song B.-B."/>
            <person name="Dinh H."/>
            <person name="Thornton R."/>
            <person name="Coyle M."/>
            <person name="Francisco L."/>
            <person name="Jackson L."/>
            <person name="Javaid M."/>
            <person name="Korchina V."/>
            <person name="Kovar C."/>
            <person name="Mata R."/>
            <person name="Mathew T."/>
            <person name="Ngo R."/>
            <person name="Nguyen L."/>
            <person name="Nguyen N."/>
            <person name="Okwuonu G."/>
            <person name="Ongeri F."/>
            <person name="Pham C."/>
            <person name="Simmons D."/>
            <person name="Wilczek-Boney K."/>
            <person name="Hale W."/>
            <person name="Jakkamsetti A."/>
            <person name="Pham P."/>
            <person name="Ruth R."/>
            <person name="San Lucas F."/>
            <person name="Warren J."/>
            <person name="Zhang J."/>
            <person name="Zhao Z."/>
            <person name="Zhou C."/>
            <person name="Zhu D."/>
            <person name="Lee S."/>
            <person name="Bess C."/>
            <person name="Blankenburg K."/>
            <person name="Forbes L."/>
            <person name="Fu Q."/>
            <person name="Gubbala S."/>
            <person name="Hirani K."/>
            <person name="Jayaseelan J.C."/>
            <person name="Lara F."/>
            <person name="Munidasa M."/>
            <person name="Palculict T."/>
            <person name="Patil S."/>
            <person name="Pu L.-L."/>
            <person name="Saada N."/>
            <person name="Tang L."/>
            <person name="Weissenberger G."/>
            <person name="Zhu Y."/>
            <person name="Hemphill L."/>
            <person name="Shang Y."/>
            <person name="Youmans B."/>
            <person name="Ayvaz T."/>
            <person name="Ross M."/>
            <person name="Santibanez J."/>
            <person name="Aqrawi P."/>
            <person name="Gross S."/>
            <person name="Joshi V."/>
            <person name="Fowler G."/>
            <person name="Nazareth L."/>
            <person name="Reid J."/>
            <person name="Worley K."/>
            <person name="Petrosino J."/>
            <person name="Highlander S."/>
            <person name="Gibbs R."/>
        </authorList>
    </citation>
    <scope>NUCLEOTIDE SEQUENCE [LARGE SCALE GENOMIC DNA]</scope>
    <source>
        <strain evidence="2">ATCC 33269</strain>
    </source>
</reference>
<dbReference type="EMBL" id="AEPE02000006">
    <property type="protein sequence ID" value="EFZ36122.1"/>
    <property type="molecule type" value="Genomic_DNA"/>
</dbReference>
<proteinExistence type="predicted"/>
<sequence>MKRIMKKIVVMIVLGLLAVSNVSAQEIFKEVKNIMKQQERIKNDTTKDIEERKIATFKWDAIYYMMMKAAESKTFTEYELGQQTNAMIEFVNLYLKRLSSSKKKDEKEIIMANFKNATTHNALFNDMDKETVYAYVDNAKYLTQFSVDTDWVKALREVKK</sequence>
<comment type="caution">
    <text evidence="2">The sequence shown here is derived from an EMBL/GenBank/DDBJ whole genome shotgun (WGS) entry which is preliminary data.</text>
</comment>
<dbReference type="STRING" id="28134.SAMN05444288_2212"/>
<feature type="signal peptide" evidence="1">
    <location>
        <begin position="1"/>
        <end position="24"/>
    </location>
</feature>
<protein>
    <submittedName>
        <fullName evidence="2">Uncharacterized protein</fullName>
    </submittedName>
</protein>
<name>E7RSC1_9BACT</name>
<keyword evidence="3" id="KW-1185">Reference proteome</keyword>
<evidence type="ECO:0000256" key="1">
    <source>
        <dbReference type="SAM" id="SignalP"/>
    </source>
</evidence>